<organism evidence="1 2">
    <name type="scientific">Solanum tuberosum</name>
    <name type="common">Potato</name>
    <dbReference type="NCBI Taxonomy" id="4113"/>
    <lineage>
        <taxon>Eukaryota</taxon>
        <taxon>Viridiplantae</taxon>
        <taxon>Streptophyta</taxon>
        <taxon>Embryophyta</taxon>
        <taxon>Tracheophyta</taxon>
        <taxon>Spermatophyta</taxon>
        <taxon>Magnoliopsida</taxon>
        <taxon>eudicotyledons</taxon>
        <taxon>Gunneridae</taxon>
        <taxon>Pentapetalae</taxon>
        <taxon>asterids</taxon>
        <taxon>lamiids</taxon>
        <taxon>Solanales</taxon>
        <taxon>Solanaceae</taxon>
        <taxon>Solanoideae</taxon>
        <taxon>Solaneae</taxon>
        <taxon>Solanum</taxon>
    </lineage>
</organism>
<dbReference type="Proteomes" id="UP000826656">
    <property type="component" value="Unassembled WGS sequence"/>
</dbReference>
<sequence length="131" mass="14516">MLPKDYSVEEKLKKMPAHISILSLLMSSKAHRNALMEVLNSVNIPKETTSETLASTIGRIVEANKISFHDDELPAEGDGHKKVLHITVKCCDKIMTRVLIDGGSGCNISPFTTMRDLDVNMEKIKGKSYES</sequence>
<dbReference type="EMBL" id="JAIVGD010000015">
    <property type="protein sequence ID" value="KAH0759600.1"/>
    <property type="molecule type" value="Genomic_DNA"/>
</dbReference>
<proteinExistence type="predicted"/>
<evidence type="ECO:0000313" key="1">
    <source>
        <dbReference type="EMBL" id="KAH0759600.1"/>
    </source>
</evidence>
<evidence type="ECO:0000313" key="2">
    <source>
        <dbReference type="Proteomes" id="UP000826656"/>
    </source>
</evidence>
<keyword evidence="2" id="KW-1185">Reference proteome</keyword>
<gene>
    <name evidence="1" type="ORF">KY290_023093</name>
</gene>
<comment type="caution">
    <text evidence="1">The sequence shown here is derived from an EMBL/GenBank/DDBJ whole genome shotgun (WGS) entry which is preliminary data.</text>
</comment>
<reference evidence="1 2" key="1">
    <citation type="journal article" date="2021" name="bioRxiv">
        <title>Chromosome-scale and haplotype-resolved genome assembly of a tetraploid potato cultivar.</title>
        <authorList>
            <person name="Sun H."/>
            <person name="Jiao W.-B."/>
            <person name="Krause K."/>
            <person name="Campoy J.A."/>
            <person name="Goel M."/>
            <person name="Folz-Donahue K."/>
            <person name="Kukat C."/>
            <person name="Huettel B."/>
            <person name="Schneeberger K."/>
        </authorList>
    </citation>
    <scope>NUCLEOTIDE SEQUENCE [LARGE SCALE GENOMIC DNA]</scope>
    <source>
        <strain evidence="1">SolTubOtavaFocal</strain>
        <tissue evidence="1">Leaves</tissue>
    </source>
</reference>
<dbReference type="PANTHER" id="PTHR32108">
    <property type="entry name" value="DNA-DIRECTED RNA POLYMERASE SUBUNIT ALPHA"/>
    <property type="match status" value="1"/>
</dbReference>
<accession>A0ABQ7V6B1</accession>
<protein>
    <submittedName>
        <fullName evidence="1">Uncharacterized protein</fullName>
    </submittedName>
</protein>
<dbReference type="PANTHER" id="PTHR32108:SF9">
    <property type="entry name" value="REVERSE TRANSCRIPTASE RNASE H-LIKE DOMAIN-CONTAINING PROTEIN"/>
    <property type="match status" value="1"/>
</dbReference>
<name>A0ABQ7V6B1_SOLTU</name>